<proteinExistence type="predicted"/>
<evidence type="ECO:0008006" key="3">
    <source>
        <dbReference type="Google" id="ProtNLM"/>
    </source>
</evidence>
<comment type="caution">
    <text evidence="1">The sequence shown here is derived from an EMBL/GenBank/DDBJ whole genome shotgun (WGS) entry which is preliminary data.</text>
</comment>
<sequence length="130" mass="14738">PLPPILNLPVELHRQIISHLGGNEEFTLLNLRITNRYFHDTVSPPSHDTLLRLEKRFNGTIGYACKHCLRLRPVSKFATTMLKGKTGLNGEHRLMRFCAECGFDIPKPGRYTPGAKVIVDGTTYVYCLRC</sequence>
<dbReference type="Proteomes" id="UP000700596">
    <property type="component" value="Unassembled WGS sequence"/>
</dbReference>
<gene>
    <name evidence="1" type="ORF">B0J11DRAFT_406423</name>
</gene>
<feature type="non-terminal residue" evidence="1">
    <location>
        <position position="130"/>
    </location>
</feature>
<feature type="non-terminal residue" evidence="1">
    <location>
        <position position="1"/>
    </location>
</feature>
<dbReference type="InterPro" id="IPR036047">
    <property type="entry name" value="F-box-like_dom_sf"/>
</dbReference>
<reference evidence="1" key="1">
    <citation type="journal article" date="2021" name="Nat. Commun.">
        <title>Genetic determinants of endophytism in the Arabidopsis root mycobiome.</title>
        <authorList>
            <person name="Mesny F."/>
            <person name="Miyauchi S."/>
            <person name="Thiergart T."/>
            <person name="Pickel B."/>
            <person name="Atanasova L."/>
            <person name="Karlsson M."/>
            <person name="Huettel B."/>
            <person name="Barry K.W."/>
            <person name="Haridas S."/>
            <person name="Chen C."/>
            <person name="Bauer D."/>
            <person name="Andreopoulos W."/>
            <person name="Pangilinan J."/>
            <person name="LaButti K."/>
            <person name="Riley R."/>
            <person name="Lipzen A."/>
            <person name="Clum A."/>
            <person name="Drula E."/>
            <person name="Henrissat B."/>
            <person name="Kohler A."/>
            <person name="Grigoriev I.V."/>
            <person name="Martin F.M."/>
            <person name="Hacquard S."/>
        </authorList>
    </citation>
    <scope>NUCLEOTIDE SEQUENCE</scope>
    <source>
        <strain evidence="1">MPI-CAGE-CH-0243</strain>
    </source>
</reference>
<dbReference type="OrthoDB" id="5281164at2759"/>
<dbReference type="AlphaFoldDB" id="A0A9P9D3J8"/>
<dbReference type="SUPFAM" id="SSF81383">
    <property type="entry name" value="F-box domain"/>
    <property type="match status" value="1"/>
</dbReference>
<accession>A0A9P9D3J8</accession>
<protein>
    <recommendedName>
        <fullName evidence="3">F-box domain-containing protein</fullName>
    </recommendedName>
</protein>
<keyword evidence="2" id="KW-1185">Reference proteome</keyword>
<organism evidence="1 2">
    <name type="scientific">Dendryphion nanum</name>
    <dbReference type="NCBI Taxonomy" id="256645"/>
    <lineage>
        <taxon>Eukaryota</taxon>
        <taxon>Fungi</taxon>
        <taxon>Dikarya</taxon>
        <taxon>Ascomycota</taxon>
        <taxon>Pezizomycotina</taxon>
        <taxon>Dothideomycetes</taxon>
        <taxon>Pleosporomycetidae</taxon>
        <taxon>Pleosporales</taxon>
        <taxon>Torulaceae</taxon>
        <taxon>Dendryphion</taxon>
    </lineage>
</organism>
<evidence type="ECO:0000313" key="2">
    <source>
        <dbReference type="Proteomes" id="UP000700596"/>
    </source>
</evidence>
<evidence type="ECO:0000313" key="1">
    <source>
        <dbReference type="EMBL" id="KAH7111792.1"/>
    </source>
</evidence>
<dbReference type="EMBL" id="JAGMWT010000023">
    <property type="protein sequence ID" value="KAH7111792.1"/>
    <property type="molecule type" value="Genomic_DNA"/>
</dbReference>
<name>A0A9P9D3J8_9PLEO</name>